<organism evidence="2">
    <name type="scientific">freshwater metagenome</name>
    <dbReference type="NCBI Taxonomy" id="449393"/>
    <lineage>
        <taxon>unclassified sequences</taxon>
        <taxon>metagenomes</taxon>
        <taxon>ecological metagenomes</taxon>
    </lineage>
</organism>
<evidence type="ECO:0000313" key="2">
    <source>
        <dbReference type="EMBL" id="CAB4997725.1"/>
    </source>
</evidence>
<evidence type="ECO:0000256" key="1">
    <source>
        <dbReference type="SAM" id="MobiDB-lite"/>
    </source>
</evidence>
<protein>
    <submittedName>
        <fullName evidence="2">Unannotated protein</fullName>
    </submittedName>
</protein>
<gene>
    <name evidence="2" type="ORF">UFOPK3931_01917</name>
</gene>
<name>A0A6J7NZX3_9ZZZZ</name>
<feature type="region of interest" description="Disordered" evidence="1">
    <location>
        <begin position="477"/>
        <end position="513"/>
    </location>
</feature>
<dbReference type="AlphaFoldDB" id="A0A6J7NZX3"/>
<proteinExistence type="predicted"/>
<dbReference type="EMBL" id="CAFBOL010000053">
    <property type="protein sequence ID" value="CAB4997725.1"/>
    <property type="molecule type" value="Genomic_DNA"/>
</dbReference>
<reference evidence="2" key="1">
    <citation type="submission" date="2020-05" db="EMBL/GenBank/DDBJ databases">
        <authorList>
            <person name="Chiriac C."/>
            <person name="Salcher M."/>
            <person name="Ghai R."/>
            <person name="Kavagutti S V."/>
        </authorList>
    </citation>
    <scope>NUCLEOTIDE SEQUENCE</scope>
</reference>
<sequence>MGSQQCLAEGAVEPGRHRVHWQPGEHLAQQRVAVGVRPVGGHPQQHVAILQGASWQHLRSVDEADQRAGDVERPFGVHPRHLRCLTTQEGASGNLARLGHTGDHLCHLIGVELAAGDVVEEEQWTSALYEHIVDAVVDDVHAHALVLAETGGEFDLRADAIGGGDEQWFVHVLDRREAEHATEAAHTAQDGRSVCALDGSLHLVDGAGALIDVDTCRGVGGQAGADRTPADVAAHLHTVEADRLHPLIRVRPGSTEVVAEAGDGQYASASDHRSVGASAEDHRIGPVVQIALDRRTGDRHGRVTLRGCHHGAGEAPRLDTPFAERAVATGERQLGEVVDEERQHRLRLWVAEAAVVLQQFGTVVGEHQPGVEHPDVRCPGLPQVVDHRLDEPGRQFVCVVRHGRRCVGTHTPCVGARVAFTDALVVLRDRQRPSDAAIAHRHQAALRADQSLLEHDRTLLDQLADCGQRLGLTLGHDDTLPGGQAVELDDDGLGEPTPPRQRFGLGRRQVERR</sequence>
<accession>A0A6J7NZX3</accession>